<organism evidence="6 7">
    <name type="scientific">Psychroflexus salarius</name>
    <dbReference type="NCBI Taxonomy" id="1155689"/>
    <lineage>
        <taxon>Bacteria</taxon>
        <taxon>Pseudomonadati</taxon>
        <taxon>Bacteroidota</taxon>
        <taxon>Flavobacteriia</taxon>
        <taxon>Flavobacteriales</taxon>
        <taxon>Flavobacteriaceae</taxon>
        <taxon>Psychroflexus</taxon>
    </lineage>
</organism>
<dbReference type="RefSeq" id="WP_073190698.1">
    <property type="nucleotide sequence ID" value="NZ_FQTW01000001.1"/>
</dbReference>
<evidence type="ECO:0000259" key="5">
    <source>
        <dbReference type="PROSITE" id="PS01124"/>
    </source>
</evidence>
<dbReference type="GO" id="GO:0043565">
    <property type="term" value="F:sequence-specific DNA binding"/>
    <property type="evidence" value="ECO:0007669"/>
    <property type="project" value="InterPro"/>
</dbReference>
<keyword evidence="3" id="KW-0804">Transcription</keyword>
<keyword evidence="7" id="KW-1185">Reference proteome</keyword>
<dbReference type="OrthoDB" id="6283866at2"/>
<feature type="transmembrane region" description="Helical" evidence="4">
    <location>
        <begin position="151"/>
        <end position="170"/>
    </location>
</feature>
<keyword evidence="4" id="KW-0812">Transmembrane</keyword>
<dbReference type="EMBL" id="FQTW01000001">
    <property type="protein sequence ID" value="SHE31875.1"/>
    <property type="molecule type" value="Genomic_DNA"/>
</dbReference>
<evidence type="ECO:0000313" key="7">
    <source>
        <dbReference type="Proteomes" id="UP000184462"/>
    </source>
</evidence>
<proteinExistence type="predicted"/>
<evidence type="ECO:0000256" key="2">
    <source>
        <dbReference type="ARBA" id="ARBA00023125"/>
    </source>
</evidence>
<dbReference type="GO" id="GO:0003700">
    <property type="term" value="F:DNA-binding transcription factor activity"/>
    <property type="evidence" value="ECO:0007669"/>
    <property type="project" value="InterPro"/>
</dbReference>
<dbReference type="SUPFAM" id="SSF46689">
    <property type="entry name" value="Homeodomain-like"/>
    <property type="match status" value="1"/>
</dbReference>
<dbReference type="AlphaFoldDB" id="A0A1M4SI37"/>
<feature type="transmembrane region" description="Helical" evidence="4">
    <location>
        <begin position="191"/>
        <end position="211"/>
    </location>
</feature>
<evidence type="ECO:0000313" key="6">
    <source>
        <dbReference type="EMBL" id="SHE31875.1"/>
    </source>
</evidence>
<dbReference type="Pfam" id="PF12833">
    <property type="entry name" value="HTH_18"/>
    <property type="match status" value="1"/>
</dbReference>
<keyword evidence="1" id="KW-0805">Transcription regulation</keyword>
<dbReference type="Gene3D" id="1.10.10.60">
    <property type="entry name" value="Homeodomain-like"/>
    <property type="match status" value="1"/>
</dbReference>
<evidence type="ECO:0000256" key="4">
    <source>
        <dbReference type="SAM" id="Phobius"/>
    </source>
</evidence>
<feature type="transmembrane region" description="Helical" evidence="4">
    <location>
        <begin position="100"/>
        <end position="118"/>
    </location>
</feature>
<dbReference type="STRING" id="1155689.SAMN05444278_101172"/>
<dbReference type="PROSITE" id="PS00041">
    <property type="entry name" value="HTH_ARAC_FAMILY_1"/>
    <property type="match status" value="1"/>
</dbReference>
<feature type="domain" description="HTH araC/xylS-type" evidence="5">
    <location>
        <begin position="271"/>
        <end position="366"/>
    </location>
</feature>
<evidence type="ECO:0000256" key="1">
    <source>
        <dbReference type="ARBA" id="ARBA00023015"/>
    </source>
</evidence>
<dbReference type="SMART" id="SM00342">
    <property type="entry name" value="HTH_ARAC"/>
    <property type="match status" value="1"/>
</dbReference>
<dbReference type="Proteomes" id="UP000184462">
    <property type="component" value="Unassembled WGS sequence"/>
</dbReference>
<dbReference type="PANTHER" id="PTHR43280:SF29">
    <property type="entry name" value="ARAC-FAMILY TRANSCRIPTIONAL REGULATOR"/>
    <property type="match status" value="1"/>
</dbReference>
<accession>A0A1M4SI37</accession>
<feature type="transmembrane region" description="Helical" evidence="4">
    <location>
        <begin position="35"/>
        <end position="54"/>
    </location>
</feature>
<feature type="transmembrane region" description="Helical" evidence="4">
    <location>
        <begin position="66"/>
        <end position="88"/>
    </location>
</feature>
<dbReference type="PROSITE" id="PS01124">
    <property type="entry name" value="HTH_ARAC_FAMILY_2"/>
    <property type="match status" value="1"/>
</dbReference>
<keyword evidence="4" id="KW-0472">Membrane</keyword>
<reference evidence="6 7" key="1">
    <citation type="submission" date="2016-11" db="EMBL/GenBank/DDBJ databases">
        <authorList>
            <person name="Jaros S."/>
            <person name="Januszkiewicz K."/>
            <person name="Wedrychowicz H."/>
        </authorList>
    </citation>
    <scope>NUCLEOTIDE SEQUENCE [LARGE SCALE GENOMIC DNA]</scope>
    <source>
        <strain evidence="6 7">DSM 25661</strain>
    </source>
</reference>
<gene>
    <name evidence="6" type="ORF">SAMN05444278_101172</name>
</gene>
<feature type="transmembrane region" description="Helical" evidence="4">
    <location>
        <begin position="223"/>
        <end position="242"/>
    </location>
</feature>
<keyword evidence="4" id="KW-1133">Transmembrane helix</keyword>
<evidence type="ECO:0000256" key="3">
    <source>
        <dbReference type="ARBA" id="ARBA00023163"/>
    </source>
</evidence>
<dbReference type="InterPro" id="IPR018060">
    <property type="entry name" value="HTH_AraC"/>
</dbReference>
<dbReference type="InterPro" id="IPR009057">
    <property type="entry name" value="Homeodomain-like_sf"/>
</dbReference>
<sequence length="374" mass="44162">MFVDLVYFINIVFSVFTGAYLLIKLRPANNSNHITFLALYFICNAFCFSFYLLIKYNIIISIPYLYKIAAPITYLIAPFSFLHLKTIIKNKPSISRRDMLHFVLFFIFLVSYFEFYFMPIDEKTAYVIKVCNNFKLTYQDNIGLIPEFINTIGRILHPFVYLILQWHMLLSSKAKKLKTKDFKLYNWLYKLTLFQSIYTLSLLATIMLNIVFETANVNQFLELIPTILTITFFFTISGYLLWHQDLLRRLKYVNLSPLSQDLSNITKRVKLEKYFKDPHINLEKLSDLLTINSKDLSQLIKQDYSNFNKWINSLRIEYSLELLKQGYLNQYSVEALSEAAGFKSKNTFYRAFKEITNTTPIKYMKDNSEPLHAT</sequence>
<protein>
    <submittedName>
        <fullName evidence="6">Transcriptional regulator, AraC family</fullName>
    </submittedName>
</protein>
<feature type="transmembrane region" description="Helical" evidence="4">
    <location>
        <begin position="6"/>
        <end position="23"/>
    </location>
</feature>
<dbReference type="PANTHER" id="PTHR43280">
    <property type="entry name" value="ARAC-FAMILY TRANSCRIPTIONAL REGULATOR"/>
    <property type="match status" value="1"/>
</dbReference>
<dbReference type="InterPro" id="IPR018062">
    <property type="entry name" value="HTH_AraC-typ_CS"/>
</dbReference>
<name>A0A1M4SI37_9FLAO</name>
<keyword evidence="2" id="KW-0238">DNA-binding</keyword>